<name>A0A1A9BAF9_9ACTN</name>
<feature type="signal peptide" evidence="1">
    <location>
        <begin position="1"/>
        <end position="29"/>
    </location>
</feature>
<dbReference type="Gene3D" id="2.60.40.4070">
    <property type="match status" value="1"/>
</dbReference>
<feature type="chain" id="PRO_5039536740" evidence="1">
    <location>
        <begin position="30"/>
        <end position="744"/>
    </location>
</feature>
<protein>
    <submittedName>
        <fullName evidence="2">Uncharacterized protein</fullName>
    </submittedName>
</protein>
<evidence type="ECO:0000256" key="1">
    <source>
        <dbReference type="SAM" id="SignalP"/>
    </source>
</evidence>
<dbReference type="AlphaFoldDB" id="A0A1A9BAF9"/>
<evidence type="ECO:0000313" key="3">
    <source>
        <dbReference type="Proteomes" id="UP000199558"/>
    </source>
</evidence>
<evidence type="ECO:0000313" key="2">
    <source>
        <dbReference type="EMBL" id="SBT66138.1"/>
    </source>
</evidence>
<accession>A0A1A9BAF9</accession>
<sequence length="744" mass="78467">MKRIRQRLRPFLAAALAMVVGAAATTALPATPAAASYGSTVTVTVDEMHTTECLDRVWLVVCDTPELFGVAIITQDDGQQLRCEMALPAAGGTDIVTPSTVCAGRSVTGNFRVNFELWEDDSTEGGSRDQADLNAGTAKDWATTNLLGGRSGTSRWTTSGGPSRAIFTVSVSPRPTAIAISSPPPGGTPREFDPRLGEILTVSGTLSVPSALRFTVTAQATGASFVLFEAPFYGSVFNVTWDGRWSDGSYAAVGGYTITVADPVDGASARTTQARVIQRVGLAFTGMTSQPATNWQYRSGPIVVGAVASAAGTFRMRVLRGATEVYRTADQRRAAGPLSFSWNGRHADGSWATPGSYTFTLEGTADDGRAFPATSRVVPVSDPPPGLEVYALAEPGVPAVNPQAVPGTSIRAKVVAADHTARPAARITVEMSPAGWIGRPVTLAPRVVKTCVQATECQAVIPSDILAGEAVAYRVTASEADGVPEMRTATADWRITDLNPPDPSQGPEVTLVPLWRASVPAVVGADGRVNTRPLNQTIDVAYAPGTGYDTSTLDGARQFGNAVDDNAWQLLGIRSRVFPSSIGTHWSQVGIWVQNVPVEVTVSPDGDALCRRGPFSPVSFAETNGVLHTVNCRDNASGAVFSADSPIVGWHELHHSAYHEGDEYCCDGGYSYGDGRNTYPSLSACQRGGSDARTCNEITDGVSPTGWWRSDGPMADVMIDNSVERADDIRAAEATFARCGRGQC</sequence>
<dbReference type="OrthoDB" id="3307242at2"/>
<keyword evidence="3" id="KW-1185">Reference proteome</keyword>
<keyword evidence="1" id="KW-0732">Signal</keyword>
<dbReference type="EMBL" id="FLRH01000003">
    <property type="protein sequence ID" value="SBT66138.1"/>
    <property type="molecule type" value="Genomic_DNA"/>
</dbReference>
<dbReference type="RefSeq" id="WP_091573970.1">
    <property type="nucleotide sequence ID" value="NZ_FLRH01000003.1"/>
</dbReference>
<proteinExistence type="predicted"/>
<organism evidence="2 3">
    <name type="scientific">Micromonospora sediminicola</name>
    <dbReference type="NCBI Taxonomy" id="946078"/>
    <lineage>
        <taxon>Bacteria</taxon>
        <taxon>Bacillati</taxon>
        <taxon>Actinomycetota</taxon>
        <taxon>Actinomycetes</taxon>
        <taxon>Micromonosporales</taxon>
        <taxon>Micromonosporaceae</taxon>
        <taxon>Micromonospora</taxon>
    </lineage>
</organism>
<gene>
    <name evidence="2" type="ORF">GA0070622_3155</name>
</gene>
<dbReference type="Proteomes" id="UP000199558">
    <property type="component" value="Unassembled WGS sequence"/>
</dbReference>
<reference evidence="3" key="1">
    <citation type="submission" date="2016-06" db="EMBL/GenBank/DDBJ databases">
        <authorList>
            <person name="Varghese N."/>
            <person name="Submissions Spin"/>
        </authorList>
    </citation>
    <scope>NUCLEOTIDE SEQUENCE [LARGE SCALE GENOMIC DNA]</scope>
    <source>
        <strain evidence="3">DSM 45794</strain>
    </source>
</reference>
<dbReference type="STRING" id="946078.GA0070622_3155"/>